<proteinExistence type="predicted"/>
<dbReference type="InterPro" id="IPR016162">
    <property type="entry name" value="Ald_DH_N"/>
</dbReference>
<keyword evidence="1" id="KW-0472">Membrane</keyword>
<organism evidence="3">
    <name type="scientific">Ixodes scapularis</name>
    <name type="common">Black-legged tick</name>
    <name type="synonym">Deer tick</name>
    <dbReference type="NCBI Taxonomy" id="6945"/>
    <lineage>
        <taxon>Eukaryota</taxon>
        <taxon>Metazoa</taxon>
        <taxon>Ecdysozoa</taxon>
        <taxon>Arthropoda</taxon>
        <taxon>Chelicerata</taxon>
        <taxon>Arachnida</taxon>
        <taxon>Acari</taxon>
        <taxon>Parasitiformes</taxon>
        <taxon>Ixodida</taxon>
        <taxon>Ixodoidea</taxon>
        <taxon>Ixodidae</taxon>
        <taxon>Ixodinae</taxon>
        <taxon>Ixodes</taxon>
    </lineage>
</organism>
<reference evidence="3" key="1">
    <citation type="submission" date="2019-04" db="EMBL/GenBank/DDBJ databases">
        <title>An insight into the mialome of Ixodes scapularis.</title>
        <authorList>
            <person name="Ribeiro J.M."/>
            <person name="Mather T.N."/>
            <person name="Karim S."/>
        </authorList>
    </citation>
    <scope>NUCLEOTIDE SEQUENCE</scope>
</reference>
<dbReference type="InterPro" id="IPR015590">
    <property type="entry name" value="Aldehyde_DH_dom"/>
</dbReference>
<accession>A0A4D5REY6</accession>
<dbReference type="GO" id="GO:0016491">
    <property type="term" value="F:oxidoreductase activity"/>
    <property type="evidence" value="ECO:0007669"/>
    <property type="project" value="InterPro"/>
</dbReference>
<name>A0A4D5REY6_IXOSC</name>
<protein>
    <recommendedName>
        <fullName evidence="2">Aldehyde dehydrogenase domain-containing protein</fullName>
    </recommendedName>
</protein>
<keyword evidence="1" id="KW-1133">Transmembrane helix</keyword>
<dbReference type="PANTHER" id="PTHR11699">
    <property type="entry name" value="ALDEHYDE DEHYDROGENASE-RELATED"/>
    <property type="match status" value="1"/>
</dbReference>
<dbReference type="Pfam" id="PF00171">
    <property type="entry name" value="Aldedh"/>
    <property type="match status" value="1"/>
</dbReference>
<dbReference type="VEuPathDB" id="VectorBase:ISCP_015647"/>
<dbReference type="SUPFAM" id="SSF53720">
    <property type="entry name" value="ALDH-like"/>
    <property type="match status" value="1"/>
</dbReference>
<feature type="transmembrane region" description="Helical" evidence="1">
    <location>
        <begin position="20"/>
        <end position="42"/>
    </location>
</feature>
<sequence length="153" mass="15936">MSIKEPLGVVGVVCSDSAPLLSFVTLVAAALATGNTVVALASQSSPLSALHMCEVFSVSDVPAGVVNVLSGLEAPLVRTLAEHHDLAAVWYHGESDLAAGFVEWAAAHSGKATWLRDASRDWEVDDHCSGRLFAAHGTATKSVWLPSGQVFAN</sequence>
<evidence type="ECO:0000256" key="1">
    <source>
        <dbReference type="SAM" id="Phobius"/>
    </source>
</evidence>
<dbReference type="InterPro" id="IPR016161">
    <property type="entry name" value="Ald_DH/histidinol_DH"/>
</dbReference>
<evidence type="ECO:0000313" key="3">
    <source>
        <dbReference type="EMBL" id="MOY35141.1"/>
    </source>
</evidence>
<dbReference type="EMBL" id="GHJT01001170">
    <property type="protein sequence ID" value="MOY35141.1"/>
    <property type="molecule type" value="Transcribed_RNA"/>
</dbReference>
<dbReference type="OrthoDB" id="310895at2759"/>
<feature type="domain" description="Aldehyde dehydrogenase" evidence="2">
    <location>
        <begin position="2"/>
        <end position="111"/>
    </location>
</feature>
<dbReference type="AlphaFoldDB" id="A0A4D5REY6"/>
<keyword evidence="1" id="KW-0812">Transmembrane</keyword>
<dbReference type="Gene3D" id="3.40.605.10">
    <property type="entry name" value="Aldehyde Dehydrogenase, Chain A, domain 1"/>
    <property type="match status" value="1"/>
</dbReference>
<evidence type="ECO:0000259" key="2">
    <source>
        <dbReference type="Pfam" id="PF00171"/>
    </source>
</evidence>